<comment type="caution">
    <text evidence="3">The sequence shown here is derived from an EMBL/GenBank/DDBJ whole genome shotgun (WGS) entry which is preliminary data.</text>
</comment>
<dbReference type="AlphaFoldDB" id="A0A4U2YQG8"/>
<reference evidence="3 4" key="1">
    <citation type="submission" date="2019-04" db="EMBL/GenBank/DDBJ databases">
        <authorList>
            <person name="Dong K."/>
        </authorList>
    </citation>
    <scope>NUCLEOTIDE SEQUENCE [LARGE SCALE GENOMIC DNA]</scope>
    <source>
        <strain evidence="4">dk3543</strain>
    </source>
</reference>
<protein>
    <submittedName>
        <fullName evidence="3">SDR family oxidoreductase</fullName>
    </submittedName>
</protein>
<dbReference type="PRINTS" id="PR00081">
    <property type="entry name" value="GDHRDH"/>
</dbReference>
<dbReference type="PANTHER" id="PTHR24321:SF8">
    <property type="entry name" value="ESTRADIOL 17-BETA-DEHYDROGENASE 8-RELATED"/>
    <property type="match status" value="1"/>
</dbReference>
<evidence type="ECO:0000313" key="3">
    <source>
        <dbReference type="EMBL" id="TKI63666.1"/>
    </source>
</evidence>
<keyword evidence="2" id="KW-0560">Oxidoreductase</keyword>
<dbReference type="FunFam" id="3.40.50.720:FF:000084">
    <property type="entry name" value="Short-chain dehydrogenase reductase"/>
    <property type="match status" value="1"/>
</dbReference>
<evidence type="ECO:0000313" key="4">
    <source>
        <dbReference type="Proteomes" id="UP000307808"/>
    </source>
</evidence>
<dbReference type="InterPro" id="IPR020904">
    <property type="entry name" value="Sc_DH/Rdtase_CS"/>
</dbReference>
<evidence type="ECO:0000256" key="2">
    <source>
        <dbReference type="ARBA" id="ARBA00023002"/>
    </source>
</evidence>
<accession>A0A4U2YQG8</accession>
<dbReference type="OrthoDB" id="7064009at2"/>
<dbReference type="Pfam" id="PF13561">
    <property type="entry name" value="adh_short_C2"/>
    <property type="match status" value="1"/>
</dbReference>
<dbReference type="InterPro" id="IPR002347">
    <property type="entry name" value="SDR_fam"/>
</dbReference>
<comment type="similarity">
    <text evidence="1">Belongs to the short-chain dehydrogenases/reductases (SDR) family.</text>
</comment>
<dbReference type="PROSITE" id="PS00061">
    <property type="entry name" value="ADH_SHORT"/>
    <property type="match status" value="1"/>
</dbReference>
<dbReference type="PANTHER" id="PTHR24321">
    <property type="entry name" value="DEHYDROGENASES, SHORT CHAIN"/>
    <property type="match status" value="1"/>
</dbReference>
<dbReference type="EMBL" id="SZPY01000001">
    <property type="protein sequence ID" value="TKI63666.1"/>
    <property type="molecule type" value="Genomic_DNA"/>
</dbReference>
<dbReference type="InterPro" id="IPR036291">
    <property type="entry name" value="NAD(P)-bd_dom_sf"/>
</dbReference>
<name>A0A4U2YQG8_9ACTN</name>
<dbReference type="Gene3D" id="3.40.50.720">
    <property type="entry name" value="NAD(P)-binding Rossmann-like Domain"/>
    <property type="match status" value="1"/>
</dbReference>
<dbReference type="SUPFAM" id="SSF51735">
    <property type="entry name" value="NAD(P)-binding Rossmann-fold domains"/>
    <property type="match status" value="1"/>
</dbReference>
<dbReference type="GO" id="GO:0016491">
    <property type="term" value="F:oxidoreductase activity"/>
    <property type="evidence" value="ECO:0007669"/>
    <property type="project" value="UniProtKB-KW"/>
</dbReference>
<keyword evidence="4" id="KW-1185">Reference proteome</keyword>
<dbReference type="CDD" id="cd05233">
    <property type="entry name" value="SDR_c"/>
    <property type="match status" value="1"/>
</dbReference>
<evidence type="ECO:0000256" key="1">
    <source>
        <dbReference type="ARBA" id="ARBA00006484"/>
    </source>
</evidence>
<proteinExistence type="inferred from homology"/>
<dbReference type="Proteomes" id="UP000307808">
    <property type="component" value="Unassembled WGS sequence"/>
</dbReference>
<gene>
    <name evidence="3" type="ORF">FC770_00280</name>
</gene>
<organism evidence="3 4">
    <name type="scientific">Nocardioides jishulii</name>
    <dbReference type="NCBI Taxonomy" id="2575440"/>
    <lineage>
        <taxon>Bacteria</taxon>
        <taxon>Bacillati</taxon>
        <taxon>Actinomycetota</taxon>
        <taxon>Actinomycetes</taxon>
        <taxon>Propionibacteriales</taxon>
        <taxon>Nocardioidaceae</taxon>
        <taxon>Nocardioides</taxon>
    </lineage>
</organism>
<dbReference type="PRINTS" id="PR00080">
    <property type="entry name" value="SDRFAMILY"/>
</dbReference>
<sequence>MTRTPVTQHESPRPTGRYAGKVAVVTGAGSGIGRAITEGLLTEGATVVANDVAPDALAALGEWATRVGSAERLTGVVADVAVPETAATLVEAATAAGHGRLDALFNHAGVGSATPALEIGEEEWSRVMAINVDAVRRLAVAAGRVMVDQGGGAILNTASVAGTHGLPGRLGYVASKHAVVGITRALAVEWGPLGVRVNAICPGLTETGMSQKLKRTNPEYWAAREAVVPLRRSGLPEEQAAMALFLNSDDAAYVSGLVAEVDGGAHALYSGYTVTRPQT</sequence>